<evidence type="ECO:0000313" key="11">
    <source>
        <dbReference type="EMBL" id="TXL62670.1"/>
    </source>
</evidence>
<dbReference type="InterPro" id="IPR055348">
    <property type="entry name" value="DctQ"/>
</dbReference>
<evidence type="ECO:0000256" key="2">
    <source>
        <dbReference type="ARBA" id="ARBA00022448"/>
    </source>
</evidence>
<proteinExistence type="inferred from homology"/>
<feature type="transmembrane region" description="Helical" evidence="9">
    <location>
        <begin position="46"/>
        <end position="64"/>
    </location>
</feature>
<accession>A0A5C8NNK1</accession>
<dbReference type="PANTHER" id="PTHR35011">
    <property type="entry name" value="2,3-DIKETO-L-GULONATE TRAP TRANSPORTER SMALL PERMEASE PROTEIN YIAM"/>
    <property type="match status" value="1"/>
</dbReference>
<sequence>MRAVTRANGWIGRAISPLLLAMFVLLLAEVFFRYIAGAPKVWTGELTQMLFGVYAVLAGGYIMARGGHVNVDILYSRFSPRTRAIVDLITSSLFFVFLGALVYFGSSLAWESIEFWERSQSAWNPPIWPVKLAIPVGAILLLLQGLVKFVQDLRIALGLPPVDLGIETVEPGADS</sequence>
<evidence type="ECO:0000313" key="12">
    <source>
        <dbReference type="Proteomes" id="UP000321548"/>
    </source>
</evidence>
<dbReference type="GO" id="GO:0022857">
    <property type="term" value="F:transmembrane transporter activity"/>
    <property type="evidence" value="ECO:0007669"/>
    <property type="project" value="UniProtKB-UniRule"/>
</dbReference>
<keyword evidence="3" id="KW-1003">Cell membrane</keyword>
<comment type="similarity">
    <text evidence="8 9">Belongs to the TRAP transporter small permease family.</text>
</comment>
<evidence type="ECO:0000256" key="7">
    <source>
        <dbReference type="ARBA" id="ARBA00023136"/>
    </source>
</evidence>
<feature type="transmembrane region" description="Helical" evidence="9">
    <location>
        <begin position="12"/>
        <end position="34"/>
    </location>
</feature>
<keyword evidence="6 9" id="KW-1133">Transmembrane helix</keyword>
<dbReference type="Proteomes" id="UP000321548">
    <property type="component" value="Unassembled WGS sequence"/>
</dbReference>
<evidence type="ECO:0000259" key="10">
    <source>
        <dbReference type="Pfam" id="PF04290"/>
    </source>
</evidence>
<feature type="domain" description="Tripartite ATP-independent periplasmic transporters DctQ component" evidence="10">
    <location>
        <begin position="22"/>
        <end position="154"/>
    </location>
</feature>
<evidence type="ECO:0000256" key="9">
    <source>
        <dbReference type="RuleBase" id="RU369079"/>
    </source>
</evidence>
<gene>
    <name evidence="11" type="ORF">FHP08_17510</name>
</gene>
<comment type="subunit">
    <text evidence="9">The complex comprises the extracytoplasmic solute receptor protein and the two transmembrane proteins.</text>
</comment>
<protein>
    <recommendedName>
        <fullName evidence="9">TRAP transporter small permease protein</fullName>
    </recommendedName>
</protein>
<keyword evidence="12" id="KW-1185">Reference proteome</keyword>
<organism evidence="11 12">
    <name type="scientific">Zeimonas arvi</name>
    <dbReference type="NCBI Taxonomy" id="2498847"/>
    <lineage>
        <taxon>Bacteria</taxon>
        <taxon>Pseudomonadati</taxon>
        <taxon>Pseudomonadota</taxon>
        <taxon>Betaproteobacteria</taxon>
        <taxon>Burkholderiales</taxon>
        <taxon>Burkholderiaceae</taxon>
        <taxon>Zeimonas</taxon>
    </lineage>
</organism>
<reference evidence="11 12" key="1">
    <citation type="submission" date="2019-06" db="EMBL/GenBank/DDBJ databases">
        <title>Quisquiliibacterium sp. nov., isolated from a maize field.</title>
        <authorList>
            <person name="Lin S.-Y."/>
            <person name="Tsai C.-F."/>
            <person name="Young C.-C."/>
        </authorList>
    </citation>
    <scope>NUCLEOTIDE SEQUENCE [LARGE SCALE GENOMIC DNA]</scope>
    <source>
        <strain evidence="11 12">CC-CFT501</strain>
    </source>
</reference>
<keyword evidence="4 9" id="KW-0997">Cell inner membrane</keyword>
<evidence type="ECO:0000256" key="6">
    <source>
        <dbReference type="ARBA" id="ARBA00022989"/>
    </source>
</evidence>
<dbReference type="InterPro" id="IPR007387">
    <property type="entry name" value="TRAP_DctQ"/>
</dbReference>
<feature type="transmembrane region" description="Helical" evidence="9">
    <location>
        <begin position="85"/>
        <end position="106"/>
    </location>
</feature>
<keyword evidence="7 9" id="KW-0472">Membrane</keyword>
<keyword evidence="5 9" id="KW-0812">Transmembrane</keyword>
<dbReference type="PANTHER" id="PTHR35011:SF4">
    <property type="entry name" value="SLL1102 PROTEIN"/>
    <property type="match status" value="1"/>
</dbReference>
<comment type="function">
    <text evidence="9">Part of the tripartite ATP-independent periplasmic (TRAP) transport system.</text>
</comment>
<dbReference type="OrthoDB" id="8559033at2"/>
<comment type="caution">
    <text evidence="11">The sequence shown here is derived from an EMBL/GenBank/DDBJ whole genome shotgun (WGS) entry which is preliminary data.</text>
</comment>
<evidence type="ECO:0000256" key="4">
    <source>
        <dbReference type="ARBA" id="ARBA00022519"/>
    </source>
</evidence>
<dbReference type="EMBL" id="VDUY01000009">
    <property type="protein sequence ID" value="TXL62670.1"/>
    <property type="molecule type" value="Genomic_DNA"/>
</dbReference>
<keyword evidence="2 9" id="KW-0813">Transport</keyword>
<feature type="transmembrane region" description="Helical" evidence="9">
    <location>
        <begin position="126"/>
        <end position="147"/>
    </location>
</feature>
<dbReference type="Pfam" id="PF04290">
    <property type="entry name" value="DctQ"/>
    <property type="match status" value="1"/>
</dbReference>
<evidence type="ECO:0000256" key="5">
    <source>
        <dbReference type="ARBA" id="ARBA00022692"/>
    </source>
</evidence>
<evidence type="ECO:0000256" key="1">
    <source>
        <dbReference type="ARBA" id="ARBA00004429"/>
    </source>
</evidence>
<comment type="subcellular location">
    <subcellularLocation>
        <location evidence="1 9">Cell inner membrane</location>
        <topology evidence="1 9">Multi-pass membrane protein</topology>
    </subcellularLocation>
</comment>
<dbReference type="GO" id="GO:0005886">
    <property type="term" value="C:plasma membrane"/>
    <property type="evidence" value="ECO:0007669"/>
    <property type="project" value="UniProtKB-SubCell"/>
</dbReference>
<dbReference type="AlphaFoldDB" id="A0A5C8NNK1"/>
<evidence type="ECO:0000256" key="3">
    <source>
        <dbReference type="ARBA" id="ARBA00022475"/>
    </source>
</evidence>
<evidence type="ECO:0000256" key="8">
    <source>
        <dbReference type="ARBA" id="ARBA00038436"/>
    </source>
</evidence>
<name>A0A5C8NNK1_9BURK</name>